<proteinExistence type="inferred from homology"/>
<sequence>MRSVAALATVALGIGYAGSALGADMPPAEVEPDVAANDRVVSAFVAIGGGMAPEYAGSKRYKAIPFVVANLGWRGMELQIRGTEARLDVLGDSAWSFGPVVKYRGERDHDVKGPVRKLEKVDAAVEVGGFVGYKFGGDSNGQGAVSLTLTALQDVADGHDGFTVAAGVSYAALRWGPLYVNLDSDVTYGSKKFNRAYFGVTEAGAARSGLSAYRPDAGVRDVTAGLAVGYQLSEHWGVVARAAVTRYVGDAADSPIVKNGAKTGGLAGLGVTYRY</sequence>
<name>A0A9W6J1W6_9HYPH</name>
<dbReference type="EMBL" id="BSFI01000007">
    <property type="protein sequence ID" value="GLK67879.1"/>
    <property type="molecule type" value="Genomic_DNA"/>
</dbReference>
<evidence type="ECO:0000256" key="6">
    <source>
        <dbReference type="SAM" id="SignalP"/>
    </source>
</evidence>
<reference evidence="7" key="2">
    <citation type="submission" date="2023-01" db="EMBL/GenBank/DDBJ databases">
        <authorList>
            <person name="Sun Q."/>
            <person name="Evtushenko L."/>
        </authorList>
    </citation>
    <scope>NUCLEOTIDE SEQUENCE</scope>
    <source>
        <strain evidence="7">VKM B-2347</strain>
    </source>
</reference>
<evidence type="ECO:0000256" key="5">
    <source>
        <dbReference type="ARBA" id="ARBA00023237"/>
    </source>
</evidence>
<keyword evidence="4" id="KW-0472">Membrane</keyword>
<evidence type="ECO:0000313" key="7">
    <source>
        <dbReference type="EMBL" id="GLK67879.1"/>
    </source>
</evidence>
<evidence type="ECO:0000256" key="1">
    <source>
        <dbReference type="ARBA" id="ARBA00004442"/>
    </source>
</evidence>
<keyword evidence="5" id="KW-0998">Cell outer membrane</keyword>
<keyword evidence="3 6" id="KW-0732">Signal</keyword>
<comment type="similarity">
    <text evidence="2">Belongs to the MipA/OmpV family.</text>
</comment>
<dbReference type="PANTHER" id="PTHR38776">
    <property type="entry name" value="MLTA-INTERACTING PROTEIN-RELATED"/>
    <property type="match status" value="1"/>
</dbReference>
<protein>
    <submittedName>
        <fullName evidence="7">Membrane protein</fullName>
    </submittedName>
</protein>
<organism evidence="7 8">
    <name type="scientific">Hansschlegelia plantiphila</name>
    <dbReference type="NCBI Taxonomy" id="374655"/>
    <lineage>
        <taxon>Bacteria</taxon>
        <taxon>Pseudomonadati</taxon>
        <taxon>Pseudomonadota</taxon>
        <taxon>Alphaproteobacteria</taxon>
        <taxon>Hyphomicrobiales</taxon>
        <taxon>Methylopilaceae</taxon>
        <taxon>Hansschlegelia</taxon>
    </lineage>
</organism>
<dbReference type="PANTHER" id="PTHR38776:SF1">
    <property type="entry name" value="MLTA-INTERACTING PROTEIN-RELATED"/>
    <property type="match status" value="1"/>
</dbReference>
<comment type="caution">
    <text evidence="7">The sequence shown here is derived from an EMBL/GenBank/DDBJ whole genome shotgun (WGS) entry which is preliminary data.</text>
</comment>
<dbReference type="Pfam" id="PF06629">
    <property type="entry name" value="MipA"/>
    <property type="match status" value="1"/>
</dbReference>
<gene>
    <name evidence="7" type="ORF">GCM10008179_15170</name>
</gene>
<feature type="chain" id="PRO_5040743597" evidence="6">
    <location>
        <begin position="23"/>
        <end position="275"/>
    </location>
</feature>
<dbReference type="GO" id="GO:0009279">
    <property type="term" value="C:cell outer membrane"/>
    <property type="evidence" value="ECO:0007669"/>
    <property type="project" value="UniProtKB-SubCell"/>
</dbReference>
<comment type="subcellular location">
    <subcellularLocation>
        <location evidence="1">Cell outer membrane</location>
    </subcellularLocation>
</comment>
<keyword evidence="8" id="KW-1185">Reference proteome</keyword>
<dbReference type="InterPro" id="IPR010583">
    <property type="entry name" value="MipA"/>
</dbReference>
<dbReference type="AlphaFoldDB" id="A0A9W6J1W6"/>
<dbReference type="Proteomes" id="UP001143372">
    <property type="component" value="Unassembled WGS sequence"/>
</dbReference>
<accession>A0A9W6J1W6</accession>
<evidence type="ECO:0000256" key="3">
    <source>
        <dbReference type="ARBA" id="ARBA00022729"/>
    </source>
</evidence>
<evidence type="ECO:0000313" key="8">
    <source>
        <dbReference type="Proteomes" id="UP001143372"/>
    </source>
</evidence>
<feature type="signal peptide" evidence="6">
    <location>
        <begin position="1"/>
        <end position="22"/>
    </location>
</feature>
<evidence type="ECO:0000256" key="4">
    <source>
        <dbReference type="ARBA" id="ARBA00023136"/>
    </source>
</evidence>
<evidence type="ECO:0000256" key="2">
    <source>
        <dbReference type="ARBA" id="ARBA00005722"/>
    </source>
</evidence>
<reference evidence="7" key="1">
    <citation type="journal article" date="2014" name="Int. J. Syst. Evol. Microbiol.">
        <title>Complete genome sequence of Corynebacterium casei LMG S-19264T (=DSM 44701T), isolated from a smear-ripened cheese.</title>
        <authorList>
            <consortium name="US DOE Joint Genome Institute (JGI-PGF)"/>
            <person name="Walter F."/>
            <person name="Albersmeier A."/>
            <person name="Kalinowski J."/>
            <person name="Ruckert C."/>
        </authorList>
    </citation>
    <scope>NUCLEOTIDE SEQUENCE</scope>
    <source>
        <strain evidence="7">VKM B-2347</strain>
    </source>
</reference>